<dbReference type="Proteomes" id="UP001549112">
    <property type="component" value="Unassembled WGS sequence"/>
</dbReference>
<keyword evidence="3" id="KW-1185">Reference proteome</keyword>
<accession>A0ABV2FMR5</accession>
<proteinExistence type="predicted"/>
<organism evidence="2 3">
    <name type="scientific">Bartonella japonica</name>
    <dbReference type="NCBI Taxonomy" id="357761"/>
    <lineage>
        <taxon>Bacteria</taxon>
        <taxon>Pseudomonadati</taxon>
        <taxon>Pseudomonadota</taxon>
        <taxon>Alphaproteobacteria</taxon>
        <taxon>Hyphomicrobiales</taxon>
        <taxon>Bartonellaceae</taxon>
        <taxon>Bartonella</taxon>
    </lineage>
</organism>
<keyword evidence="1" id="KW-1133">Transmembrane helix</keyword>
<comment type="caution">
    <text evidence="2">The sequence shown here is derived from an EMBL/GenBank/DDBJ whole genome shotgun (WGS) entry which is preliminary data.</text>
</comment>
<feature type="transmembrane region" description="Helical" evidence="1">
    <location>
        <begin position="85"/>
        <end position="104"/>
    </location>
</feature>
<dbReference type="EMBL" id="JBEPLT010000003">
    <property type="protein sequence ID" value="MET3559862.1"/>
    <property type="molecule type" value="Genomic_DNA"/>
</dbReference>
<evidence type="ECO:0000313" key="2">
    <source>
        <dbReference type="EMBL" id="MET3559862.1"/>
    </source>
</evidence>
<protein>
    <submittedName>
        <fullName evidence="2">Uncharacterized protein</fullName>
    </submittedName>
</protein>
<keyword evidence="1" id="KW-0472">Membrane</keyword>
<gene>
    <name evidence="2" type="ORF">ABID39_000540</name>
</gene>
<evidence type="ECO:0000313" key="3">
    <source>
        <dbReference type="Proteomes" id="UP001549112"/>
    </source>
</evidence>
<sequence length="123" mass="14632">MLFSHLPCRKEDFLSFTTWILLSGFGMLLANNPEMRAYWLKQLQTNHFIKMNTLDPESKCDHFNAVTIENKRIVFYIDPILPIDIFQNLVALNLFLIRNIVFYIRLEDLQTHYFLNQRAPPLV</sequence>
<name>A0ABV2FMR5_9HYPH</name>
<evidence type="ECO:0000256" key="1">
    <source>
        <dbReference type="SAM" id="Phobius"/>
    </source>
</evidence>
<keyword evidence="1" id="KW-0812">Transmembrane</keyword>
<feature type="transmembrane region" description="Helical" evidence="1">
    <location>
        <begin position="12"/>
        <end position="30"/>
    </location>
</feature>
<reference evidence="2 3" key="1">
    <citation type="submission" date="2024-06" db="EMBL/GenBank/DDBJ databases">
        <title>Genomic Encyclopedia of Type Strains, Phase IV (KMG-IV): sequencing the most valuable type-strain genomes for metagenomic binning, comparative biology and taxonomic classification.</title>
        <authorList>
            <person name="Goeker M."/>
        </authorList>
    </citation>
    <scope>NUCLEOTIDE SEQUENCE [LARGE SCALE GENOMIC DNA]</scope>
    <source>
        <strain evidence="2 3">DSM 23650</strain>
    </source>
</reference>